<evidence type="ECO:0000259" key="1">
    <source>
        <dbReference type="Pfam" id="PF00534"/>
    </source>
</evidence>
<evidence type="ECO:0000259" key="2">
    <source>
        <dbReference type="Pfam" id="PF11997"/>
    </source>
</evidence>
<dbReference type="EMBL" id="FOOG01000005">
    <property type="protein sequence ID" value="SFF67527.1"/>
    <property type="molecule type" value="Genomic_DNA"/>
</dbReference>
<protein>
    <submittedName>
        <fullName evidence="3">Glycosyltransferase involved in cell wall bisynthesis</fullName>
    </submittedName>
</protein>
<evidence type="ECO:0000313" key="4">
    <source>
        <dbReference type="Proteomes" id="UP000198897"/>
    </source>
</evidence>
<dbReference type="OrthoDB" id="9772485at2"/>
<dbReference type="Proteomes" id="UP000198897">
    <property type="component" value="Unassembled WGS sequence"/>
</dbReference>
<keyword evidence="3" id="KW-0808">Transferase</keyword>
<dbReference type="SUPFAM" id="SSF53756">
    <property type="entry name" value="UDP-Glycosyltransferase/glycogen phosphorylase"/>
    <property type="match status" value="1"/>
</dbReference>
<dbReference type="InterPro" id="IPR047691">
    <property type="entry name" value="PelF-like"/>
</dbReference>
<dbReference type="Gene3D" id="3.40.50.2000">
    <property type="entry name" value="Glycogen Phosphorylase B"/>
    <property type="match status" value="2"/>
</dbReference>
<dbReference type="Pfam" id="PF11997">
    <property type="entry name" value="DUF3492"/>
    <property type="match status" value="1"/>
</dbReference>
<accession>A0A1I2KQN7</accession>
<dbReference type="NCBIfam" id="NF038011">
    <property type="entry name" value="PelF"/>
    <property type="match status" value="1"/>
</dbReference>
<dbReference type="Pfam" id="PF00534">
    <property type="entry name" value="Glycos_transf_1"/>
    <property type="match status" value="1"/>
</dbReference>
<name>A0A1I2KQN7_9BACI</name>
<dbReference type="AlphaFoldDB" id="A0A1I2KQN7"/>
<dbReference type="RefSeq" id="WP_089750640.1">
    <property type="nucleotide sequence ID" value="NZ_FOOG01000005.1"/>
</dbReference>
<feature type="domain" description="Glycosyl transferase family 1" evidence="1">
    <location>
        <begin position="270"/>
        <end position="443"/>
    </location>
</feature>
<dbReference type="PANTHER" id="PTHR12526:SF608">
    <property type="entry name" value="PELF"/>
    <property type="match status" value="1"/>
</dbReference>
<dbReference type="InterPro" id="IPR022622">
    <property type="entry name" value="DUF3492"/>
</dbReference>
<keyword evidence="4" id="KW-1185">Reference proteome</keyword>
<sequence>MRIGMVVEGSYPYVSGGVASWVQMIITQMPKHEFVIIAITPKEMSVEDYRYDLPSNVIQVEDLPLNLKQKTKKRRMPLTEADQISLTEWMMFNKVESQALDVFSQKLGTRETFFSSELFWKLVQESYQKENQSGSFIDYFWMWRGMFTPIIELLQFPFPEVDLIHSASTGYAGLVAASIKRQQNVPFLLTEHGIYSREREEEILQAGWIPDYYKKRWVTFFHHLSKQAYKDADDVITLFERNSLLQKEIGAAEEKLSIVPNGIHFDRLSTIQKLDKTETKLSIGAIVRVVPIKDIKTMINAAKILDDSKVPFELIIMGPLDEDKDYAEECQRMITQLEVGHRVVLAGKVNIMEYLPQFDVCLLTSISEGQPLAVLEGMAAGVPYIVSDVGSCSELIYGRDDDPYGPAGFVVPPVNPKQIAEYCEWIYNHPQEAIKLGKNGQKRAETYYQIHQFIDQYSELYKARGQQYGRYRI</sequence>
<reference evidence="4" key="1">
    <citation type="submission" date="2016-10" db="EMBL/GenBank/DDBJ databases">
        <authorList>
            <person name="Varghese N."/>
            <person name="Submissions S."/>
        </authorList>
    </citation>
    <scope>NUCLEOTIDE SEQUENCE [LARGE SCALE GENOMIC DNA]</scope>
    <source>
        <strain evidence="4">FP5</strain>
    </source>
</reference>
<dbReference type="GO" id="GO:0016757">
    <property type="term" value="F:glycosyltransferase activity"/>
    <property type="evidence" value="ECO:0007669"/>
    <property type="project" value="InterPro"/>
</dbReference>
<evidence type="ECO:0000313" key="3">
    <source>
        <dbReference type="EMBL" id="SFF67527.1"/>
    </source>
</evidence>
<proteinExistence type="predicted"/>
<dbReference type="InterPro" id="IPR001296">
    <property type="entry name" value="Glyco_trans_1"/>
</dbReference>
<dbReference type="PANTHER" id="PTHR12526">
    <property type="entry name" value="GLYCOSYLTRANSFERASE"/>
    <property type="match status" value="1"/>
</dbReference>
<gene>
    <name evidence="3" type="ORF">SAMN05216353_10555</name>
</gene>
<organism evidence="3 4">
    <name type="scientific">Halobacillus alkaliphilus</name>
    <dbReference type="NCBI Taxonomy" id="396056"/>
    <lineage>
        <taxon>Bacteria</taxon>
        <taxon>Bacillati</taxon>
        <taxon>Bacillota</taxon>
        <taxon>Bacilli</taxon>
        <taxon>Bacillales</taxon>
        <taxon>Bacillaceae</taxon>
        <taxon>Halobacillus</taxon>
    </lineage>
</organism>
<feature type="domain" description="DUF3492" evidence="2">
    <location>
        <begin position="1"/>
        <end position="254"/>
    </location>
</feature>